<organism evidence="1 2">
    <name type="scientific">Virgibacillus halodenitrificans</name>
    <name type="common">Bacillus halodenitrificans</name>
    <dbReference type="NCBI Taxonomy" id="1482"/>
    <lineage>
        <taxon>Bacteria</taxon>
        <taxon>Bacillati</taxon>
        <taxon>Bacillota</taxon>
        <taxon>Bacilli</taxon>
        <taxon>Bacillales</taxon>
        <taxon>Bacillaceae</taxon>
        <taxon>Virgibacillus</taxon>
    </lineage>
</organism>
<name>A0AAC9J1S8_VIRHA</name>
<protein>
    <submittedName>
        <fullName evidence="1">Uncharacterized protein</fullName>
    </submittedName>
</protein>
<evidence type="ECO:0000313" key="2">
    <source>
        <dbReference type="Proteomes" id="UP000182945"/>
    </source>
</evidence>
<dbReference type="AlphaFoldDB" id="A0AAC9J1S8"/>
<reference evidence="1 2" key="1">
    <citation type="submission" date="2016-11" db="EMBL/GenBank/DDBJ databases">
        <title>Complete genome sequencing of Virgibacillus halodenitrificans PDB-F2.</title>
        <authorList>
            <person name="Sun Z."/>
            <person name="Zhou Y."/>
            <person name="Li H."/>
        </authorList>
    </citation>
    <scope>NUCLEOTIDE SEQUENCE [LARGE SCALE GENOMIC DNA]</scope>
    <source>
        <strain evidence="1 2">PDB-F2</strain>
    </source>
</reference>
<dbReference type="EMBL" id="CP017962">
    <property type="protein sequence ID" value="APC48275.1"/>
    <property type="molecule type" value="Genomic_DNA"/>
</dbReference>
<dbReference type="KEGG" id="vhl:BME96_08880"/>
<dbReference type="GeneID" id="71514507"/>
<accession>A0AAC9J1S8</accession>
<proteinExistence type="predicted"/>
<gene>
    <name evidence="1" type="ORF">BME96_08880</name>
</gene>
<evidence type="ECO:0000313" key="1">
    <source>
        <dbReference type="EMBL" id="APC48275.1"/>
    </source>
</evidence>
<sequence>MNTLGGNAPILPQEKSKVLFADSDIDFGMPLWQFKEILRLWRDGKSVMYIAKWTKRNPHEVFLALYEAWMDGNFDDIEKAFATGSKLLKGREGRERVQKRSEIPSYRDN</sequence>
<dbReference type="RefSeq" id="WP_071648899.1">
    <property type="nucleotide sequence ID" value="NZ_CP017962.1"/>
</dbReference>
<dbReference type="Proteomes" id="UP000182945">
    <property type="component" value="Chromosome"/>
</dbReference>